<name>A0A5J5E1Q8_9BIFI</name>
<evidence type="ECO:0008006" key="5">
    <source>
        <dbReference type="Google" id="ProtNLM"/>
    </source>
</evidence>
<protein>
    <recommendedName>
        <fullName evidence="5">Helix-turn-helix domain-containing protein</fullName>
    </recommendedName>
</protein>
<organism evidence="2 3">
    <name type="scientific">Bifidobacterium vespertilionis</name>
    <dbReference type="NCBI Taxonomy" id="2562524"/>
    <lineage>
        <taxon>Bacteria</taxon>
        <taxon>Bacillati</taxon>
        <taxon>Actinomycetota</taxon>
        <taxon>Actinomycetes</taxon>
        <taxon>Bifidobacteriales</taxon>
        <taxon>Bifidobacteriaceae</taxon>
        <taxon>Bifidobacterium</taxon>
    </lineage>
</organism>
<dbReference type="AlphaFoldDB" id="A0A5J5E1Q8"/>
<sequence length="232" mass="25869">MPITSSTTLLTQRETALRLGVSERRVTALRQAHEITALPVGAGGFLITASSVQRYERWAGKPGRPYSAAMAFAALYLLSGEPTPWIDAPHRYRLRQYLRTTDAEKLTRLCRRRARTLEFWCRDSLIGKAAARLRLSAATGPLAAKFQLTDTNALEGYATADDAEWVAAACRMKINVEPITVRLRVADWLPDGDGPMPLAVCAADLAESNDPRERRAGLETLEHLLEHFRRRI</sequence>
<accession>A0A5J5E1Q8</accession>
<evidence type="ECO:0000313" key="2">
    <source>
        <dbReference type="EMBL" id="KAA8823061.1"/>
    </source>
</evidence>
<dbReference type="Proteomes" id="UP000345527">
    <property type="component" value="Unassembled WGS sequence"/>
</dbReference>
<comment type="caution">
    <text evidence="2">The sequence shown here is derived from an EMBL/GenBank/DDBJ whole genome shotgun (WGS) entry which is preliminary data.</text>
</comment>
<proteinExistence type="predicted"/>
<dbReference type="EMBL" id="RZOA01000012">
    <property type="protein sequence ID" value="KAA8823061.1"/>
    <property type="molecule type" value="Genomic_DNA"/>
</dbReference>
<dbReference type="Proteomes" id="UP000374630">
    <property type="component" value="Unassembled WGS sequence"/>
</dbReference>
<dbReference type="EMBL" id="RZNZ01000014">
    <property type="protein sequence ID" value="KAA8818606.1"/>
    <property type="molecule type" value="Genomic_DNA"/>
</dbReference>
<dbReference type="OrthoDB" id="5074901at2"/>
<keyword evidence="4" id="KW-1185">Reference proteome</keyword>
<evidence type="ECO:0000313" key="1">
    <source>
        <dbReference type="EMBL" id="KAA8818606.1"/>
    </source>
</evidence>
<reference evidence="3 4" key="1">
    <citation type="journal article" date="2019" name="Syst. Appl. Microbiol.">
        <title>Characterization of Bifidobacterium species in feaces of the Egyptian fruit bat: Description of B. vespertilionis sp. nov. and B. rousetti sp. nov.</title>
        <authorList>
            <person name="Modesto M."/>
            <person name="Satti M."/>
            <person name="Watanabe K."/>
            <person name="Puglisi E."/>
            <person name="Morelli L."/>
            <person name="Huang C.-H."/>
            <person name="Liou J.-S."/>
            <person name="Miyashita M."/>
            <person name="Tamura T."/>
            <person name="Saito S."/>
            <person name="Mori K."/>
            <person name="Huang L."/>
            <person name="Sciavilla P."/>
            <person name="Sandri C."/>
            <person name="Spiezio C."/>
            <person name="Vitali F."/>
            <person name="Cavalieri D."/>
            <person name="Perpetuini G."/>
            <person name="Tofalo R."/>
            <person name="Bonetti A."/>
            <person name="Arita M."/>
            <person name="Mattarelli P."/>
        </authorList>
    </citation>
    <scope>NUCLEOTIDE SEQUENCE [LARGE SCALE GENOMIC DNA]</scope>
    <source>
        <strain evidence="1 4">RST16</strain>
        <strain evidence="2 3">RST8</strain>
    </source>
</reference>
<evidence type="ECO:0000313" key="3">
    <source>
        <dbReference type="Proteomes" id="UP000345527"/>
    </source>
</evidence>
<gene>
    <name evidence="2" type="ORF">EM848_06805</name>
    <name evidence="1" type="ORF">EMO90_09520</name>
</gene>
<evidence type="ECO:0000313" key="4">
    <source>
        <dbReference type="Proteomes" id="UP000374630"/>
    </source>
</evidence>
<dbReference type="RefSeq" id="WP_150354187.1">
    <property type="nucleotide sequence ID" value="NZ_RZNZ01000014.1"/>
</dbReference>